<reference evidence="2" key="2">
    <citation type="submission" date="2021-02" db="EMBL/GenBank/DDBJ databases">
        <authorList>
            <person name="Kimball J.A."/>
            <person name="Haas M.W."/>
            <person name="Macchietto M."/>
            <person name="Kono T."/>
            <person name="Duquette J."/>
            <person name="Shao M."/>
        </authorList>
    </citation>
    <scope>NUCLEOTIDE SEQUENCE</scope>
    <source>
        <tissue evidence="2">Fresh leaf tissue</tissue>
    </source>
</reference>
<evidence type="ECO:0000313" key="2">
    <source>
        <dbReference type="EMBL" id="KAG8081147.1"/>
    </source>
</evidence>
<dbReference type="Proteomes" id="UP000729402">
    <property type="component" value="Unassembled WGS sequence"/>
</dbReference>
<evidence type="ECO:0000256" key="1">
    <source>
        <dbReference type="SAM" id="MobiDB-lite"/>
    </source>
</evidence>
<dbReference type="AlphaFoldDB" id="A0A8J5T6W0"/>
<dbReference type="EMBL" id="JAAALK010000282">
    <property type="protein sequence ID" value="KAG8081147.1"/>
    <property type="molecule type" value="Genomic_DNA"/>
</dbReference>
<feature type="region of interest" description="Disordered" evidence="1">
    <location>
        <begin position="1"/>
        <end position="42"/>
    </location>
</feature>
<sequence>MSGGAATLRRERTETRERAFTEAKRGGGFRRNPATRGVGGGVTWHRIDCCEVQQLGRDLQRREAGEPPAWKGEAASLAQDLVA</sequence>
<comment type="caution">
    <text evidence="2">The sequence shown here is derived from an EMBL/GenBank/DDBJ whole genome shotgun (WGS) entry which is preliminary data.</text>
</comment>
<protein>
    <submittedName>
        <fullName evidence="2">Uncharacterized protein</fullName>
    </submittedName>
</protein>
<gene>
    <name evidence="2" type="ORF">GUJ93_ZPchr0007g5819</name>
</gene>
<accession>A0A8J5T6W0</accession>
<name>A0A8J5T6W0_ZIZPA</name>
<feature type="region of interest" description="Disordered" evidence="1">
    <location>
        <begin position="59"/>
        <end position="83"/>
    </location>
</feature>
<reference evidence="2" key="1">
    <citation type="journal article" date="2021" name="bioRxiv">
        <title>Whole Genome Assembly and Annotation of Northern Wild Rice, Zizania palustris L., Supports a Whole Genome Duplication in the Zizania Genus.</title>
        <authorList>
            <person name="Haas M."/>
            <person name="Kono T."/>
            <person name="Macchietto M."/>
            <person name="Millas R."/>
            <person name="McGilp L."/>
            <person name="Shao M."/>
            <person name="Duquette J."/>
            <person name="Hirsch C.N."/>
            <person name="Kimball J."/>
        </authorList>
    </citation>
    <scope>NUCLEOTIDE SEQUENCE</scope>
    <source>
        <tissue evidence="2">Fresh leaf tissue</tissue>
    </source>
</reference>
<organism evidence="2 3">
    <name type="scientific">Zizania palustris</name>
    <name type="common">Northern wild rice</name>
    <dbReference type="NCBI Taxonomy" id="103762"/>
    <lineage>
        <taxon>Eukaryota</taxon>
        <taxon>Viridiplantae</taxon>
        <taxon>Streptophyta</taxon>
        <taxon>Embryophyta</taxon>
        <taxon>Tracheophyta</taxon>
        <taxon>Spermatophyta</taxon>
        <taxon>Magnoliopsida</taxon>
        <taxon>Liliopsida</taxon>
        <taxon>Poales</taxon>
        <taxon>Poaceae</taxon>
        <taxon>BOP clade</taxon>
        <taxon>Oryzoideae</taxon>
        <taxon>Oryzeae</taxon>
        <taxon>Zizaniinae</taxon>
        <taxon>Zizania</taxon>
    </lineage>
</organism>
<feature type="compositionally biased region" description="Basic and acidic residues" evidence="1">
    <location>
        <begin position="8"/>
        <end position="25"/>
    </location>
</feature>
<proteinExistence type="predicted"/>
<evidence type="ECO:0000313" key="3">
    <source>
        <dbReference type="Proteomes" id="UP000729402"/>
    </source>
</evidence>
<keyword evidence="3" id="KW-1185">Reference proteome</keyword>